<feature type="transmembrane region" description="Helical" evidence="4">
    <location>
        <begin position="32"/>
        <end position="55"/>
    </location>
</feature>
<keyword evidence="4" id="KW-1133">Transmembrane helix</keyword>
<dbReference type="PANTHER" id="PTHR11559">
    <property type="entry name" value="CARBOXYLESTERASE"/>
    <property type="match status" value="1"/>
</dbReference>
<comment type="caution">
    <text evidence="6">The sequence shown here is derived from an EMBL/GenBank/DDBJ whole genome shotgun (WGS) entry which is preliminary data.</text>
</comment>
<evidence type="ECO:0000256" key="2">
    <source>
        <dbReference type="ARBA" id="ARBA00022801"/>
    </source>
</evidence>
<evidence type="ECO:0000313" key="7">
    <source>
        <dbReference type="Proteomes" id="UP000266506"/>
    </source>
</evidence>
<proteinExistence type="inferred from homology"/>
<feature type="domain" description="Carboxylesterase type B" evidence="5">
    <location>
        <begin position="96"/>
        <end position="578"/>
    </location>
</feature>
<name>A0A397S1B9_9MOLU</name>
<feature type="transmembrane region" description="Helical" evidence="4">
    <location>
        <begin position="62"/>
        <end position="79"/>
    </location>
</feature>
<protein>
    <recommendedName>
        <fullName evidence="3">Carboxylic ester hydrolase</fullName>
        <ecNumber evidence="3">3.1.1.-</ecNumber>
    </recommendedName>
</protein>
<dbReference type="InterPro" id="IPR018247">
    <property type="entry name" value="EF_Hand_1_Ca_BS"/>
</dbReference>
<organism evidence="6 7">
    <name type="scientific">Anaeroplasma bactoclasticum</name>
    <dbReference type="NCBI Taxonomy" id="2088"/>
    <lineage>
        <taxon>Bacteria</taxon>
        <taxon>Bacillati</taxon>
        <taxon>Mycoplasmatota</taxon>
        <taxon>Mollicutes</taxon>
        <taxon>Anaeroplasmatales</taxon>
        <taxon>Anaeroplasmataceae</taxon>
        <taxon>Anaeroplasma</taxon>
    </lineage>
</organism>
<dbReference type="EMBL" id="QXEV01000001">
    <property type="protein sequence ID" value="RIA78489.1"/>
    <property type="molecule type" value="Genomic_DNA"/>
</dbReference>
<sequence length="602" mass="67868">MKKHIVFWIIFPIVTLFLIAITLFYMDLANGPIIYLILELIAIGVYIAFSIILINKRKAIRLIPFLAMGITTVLLFMLSHPSKAVKRAVDGPYMETEVLTLKNGDVKGLYNEDKTVRVYASIPYAAPPVGNLRWKEPKEVSNWEGVLDCTNFAPISMQKESNAITNTLVDIYAEKSWHPDYNSYPTQYMSEDSLYLNIWRPNTEEENLPILVYIHGGSLTGGNSNSSDYNGEAMAKKGVIMITVAYRLGVFGYLALDELQNESPNGTTGNYGLLDQIQALKWINENASYFGGDKNNITIAGESAGSSSVSALCVSPLAKGLFKRAIGESSSIVGAYPPHTFRSLDDALSTGKSIMKNMGCNSLEELRNVSAEKLVDASYLNSSMTIDGYAITKSPNLVYLNHENNEEALLNGYNVLEADAFVIPTMLFDLPNKNNIKSKLTDYFDEKLALDMMELYKDEIDKDAFSVFNEIISAYWFFMPHYEWSTLAYNNGEDVYCYQFTKENGYYGTYHSGEIIYAYGNISKSKHGFAYNESDYKLSDIMLSYWSNFAKYGNPNGEGLETWDKWDSNKNNLLELGEVIQVIPEKYIGAYQIIDEWNRRTK</sequence>
<feature type="transmembrane region" description="Helical" evidence="4">
    <location>
        <begin position="5"/>
        <end position="26"/>
    </location>
</feature>
<dbReference type="RefSeq" id="WP_119015237.1">
    <property type="nucleotide sequence ID" value="NZ_QXEV01000001.1"/>
</dbReference>
<accession>A0A397S1B9</accession>
<dbReference type="AlphaFoldDB" id="A0A397S1B9"/>
<dbReference type="OrthoDB" id="9775851at2"/>
<dbReference type="InterPro" id="IPR029058">
    <property type="entry name" value="AB_hydrolase_fold"/>
</dbReference>
<dbReference type="EC" id="3.1.1.-" evidence="3"/>
<evidence type="ECO:0000259" key="5">
    <source>
        <dbReference type="Pfam" id="PF00135"/>
    </source>
</evidence>
<reference evidence="6 7" key="1">
    <citation type="submission" date="2018-08" db="EMBL/GenBank/DDBJ databases">
        <title>Genomic Encyclopedia of Archaeal and Bacterial Type Strains, Phase II (KMG-II): from individual species to whole genera.</title>
        <authorList>
            <person name="Goeker M."/>
        </authorList>
    </citation>
    <scope>NUCLEOTIDE SEQUENCE [LARGE SCALE GENOMIC DNA]</scope>
    <source>
        <strain evidence="6 7">ATCC 27112</strain>
    </source>
</reference>
<dbReference type="FunCoup" id="A0A397S1B9">
    <property type="interactions" value="41"/>
</dbReference>
<dbReference type="PROSITE" id="PS00018">
    <property type="entry name" value="EF_HAND_1"/>
    <property type="match status" value="1"/>
</dbReference>
<evidence type="ECO:0000256" key="4">
    <source>
        <dbReference type="SAM" id="Phobius"/>
    </source>
</evidence>
<gene>
    <name evidence="6" type="ORF">EI71_00050</name>
</gene>
<dbReference type="InParanoid" id="A0A397S1B9"/>
<keyword evidence="4" id="KW-0812">Transmembrane</keyword>
<keyword evidence="7" id="KW-1185">Reference proteome</keyword>
<evidence type="ECO:0000313" key="6">
    <source>
        <dbReference type="EMBL" id="RIA78489.1"/>
    </source>
</evidence>
<dbReference type="PROSITE" id="PS00122">
    <property type="entry name" value="CARBOXYLESTERASE_B_1"/>
    <property type="match status" value="1"/>
</dbReference>
<comment type="similarity">
    <text evidence="1 3">Belongs to the type-B carboxylesterase/lipase family.</text>
</comment>
<dbReference type="InterPro" id="IPR002018">
    <property type="entry name" value="CarbesteraseB"/>
</dbReference>
<evidence type="ECO:0000256" key="1">
    <source>
        <dbReference type="ARBA" id="ARBA00005964"/>
    </source>
</evidence>
<dbReference type="Pfam" id="PF00135">
    <property type="entry name" value="COesterase"/>
    <property type="match status" value="1"/>
</dbReference>
<dbReference type="Proteomes" id="UP000266506">
    <property type="component" value="Unassembled WGS sequence"/>
</dbReference>
<dbReference type="SUPFAM" id="SSF53474">
    <property type="entry name" value="alpha/beta-Hydrolases"/>
    <property type="match status" value="1"/>
</dbReference>
<dbReference type="GO" id="GO:0016787">
    <property type="term" value="F:hydrolase activity"/>
    <property type="evidence" value="ECO:0007669"/>
    <property type="project" value="UniProtKB-KW"/>
</dbReference>
<keyword evidence="4" id="KW-0472">Membrane</keyword>
<dbReference type="InterPro" id="IPR050309">
    <property type="entry name" value="Type-B_Carboxylest/Lipase"/>
</dbReference>
<dbReference type="InterPro" id="IPR019826">
    <property type="entry name" value="Carboxylesterase_B_AS"/>
</dbReference>
<keyword evidence="2 3" id="KW-0378">Hydrolase</keyword>
<dbReference type="Gene3D" id="3.40.50.1820">
    <property type="entry name" value="alpha/beta hydrolase"/>
    <property type="match status" value="1"/>
</dbReference>
<evidence type="ECO:0000256" key="3">
    <source>
        <dbReference type="RuleBase" id="RU361235"/>
    </source>
</evidence>